<dbReference type="Gene3D" id="1.20.5.1930">
    <property type="match status" value="1"/>
</dbReference>
<dbReference type="InterPro" id="IPR011712">
    <property type="entry name" value="Sig_transdc_His_kin_sub3_dim/P"/>
</dbReference>
<proteinExistence type="predicted"/>
<feature type="region of interest" description="Disordered" evidence="9">
    <location>
        <begin position="265"/>
        <end position="286"/>
    </location>
</feature>
<evidence type="ECO:0000256" key="1">
    <source>
        <dbReference type="ARBA" id="ARBA00000085"/>
    </source>
</evidence>
<dbReference type="CDD" id="cd16917">
    <property type="entry name" value="HATPase_UhpB-NarQ-NarX-like"/>
    <property type="match status" value="1"/>
</dbReference>
<evidence type="ECO:0000256" key="7">
    <source>
        <dbReference type="ARBA" id="ARBA00022840"/>
    </source>
</evidence>
<evidence type="ECO:0000256" key="6">
    <source>
        <dbReference type="ARBA" id="ARBA00022777"/>
    </source>
</evidence>
<feature type="domain" description="Histidine kinase/HSP90-like ATPase" evidence="11">
    <location>
        <begin position="581"/>
        <end position="674"/>
    </location>
</feature>
<evidence type="ECO:0000259" key="11">
    <source>
        <dbReference type="SMART" id="SM00387"/>
    </source>
</evidence>
<dbReference type="EC" id="2.7.13.3" evidence="2"/>
<dbReference type="Proteomes" id="UP001364211">
    <property type="component" value="Unassembled WGS sequence"/>
</dbReference>
<dbReference type="InterPro" id="IPR036890">
    <property type="entry name" value="HATPase_C_sf"/>
</dbReference>
<dbReference type="RefSeq" id="WP_340285840.1">
    <property type="nucleotide sequence ID" value="NZ_JBBJUP010000001.1"/>
</dbReference>
<sequence>MARAEPAPAAPPVPLPGTRAGDLALAAFALLLVAQENATALTIAGSVAGLDPLLRGPAAWVVGGALALAMAAVVLWRRFHPRRVLVAVAVLAALSVLLVGGFASLLWPIAAFAVARAPQRRAAAAIGWIAVTYLLAAAVAATPRAVGAEAVGTRVGALVGMSLTVVPLLVVATVAGRWSRAAALRADAERAETDRLRRAAALDSERARIAEEIGGGVLAGLRELVGRAGALPAAGAAVTESELRAVRDRARSVLAAMRRVLGVLRSPTGDEHRPPPDPPVRRVPRRAGRVPLPDRAGLAALAAFVVPALALGVLVAPLRGEATGQPVVDGYLGLLQLPVGSAAAAAVVAVQFATVAWWRTAPVPALLVSGLGSCAASLLGGSNMFAEGGWTLLVWGAATHSPVAVSAVAALLSTGAVVTGGLFSGIWVRLGYPPGVAVVSFLAMLPLWAAGVAVRRHRLDTDRRRRDLADAGDRDALARERLRVARELHDVVAHHVSAIAVQAGAARLATDPAARAEALGHIGDSAERVAGALPELASLTPDPRGTDLSPAGVDGLVAPSRTAGLPLAVRVTGTPAASPGEAELFARRIVTEALTNTLRHAGPTPTRVHVEHRPDAVAVEVADDGPVPGHRADPAGSGLGLVGMRERVALLGGDLHTGGDGGGWTVRAVLPRTPLVREDDPAAPAISSCAPIRTPPPGT</sequence>
<keyword evidence="7" id="KW-0067">ATP-binding</keyword>
<protein>
    <recommendedName>
        <fullName evidence="2">histidine kinase</fullName>
        <ecNumber evidence="2">2.7.13.3</ecNumber>
    </recommendedName>
</protein>
<feature type="compositionally biased region" description="Low complexity" evidence="9">
    <location>
        <begin position="682"/>
        <end position="692"/>
    </location>
</feature>
<keyword evidence="4" id="KW-0808">Transferase</keyword>
<feature type="transmembrane region" description="Helical" evidence="10">
    <location>
        <begin position="403"/>
        <end position="428"/>
    </location>
</feature>
<feature type="transmembrane region" description="Helical" evidence="10">
    <location>
        <begin position="84"/>
        <end position="110"/>
    </location>
</feature>
<dbReference type="GO" id="GO:0016301">
    <property type="term" value="F:kinase activity"/>
    <property type="evidence" value="ECO:0007669"/>
    <property type="project" value="UniProtKB-KW"/>
</dbReference>
<comment type="caution">
    <text evidence="12">The sequence shown here is derived from an EMBL/GenBank/DDBJ whole genome shotgun (WGS) entry which is preliminary data.</text>
</comment>
<feature type="transmembrane region" description="Helical" evidence="10">
    <location>
        <begin position="434"/>
        <end position="454"/>
    </location>
</feature>
<dbReference type="InterPro" id="IPR050482">
    <property type="entry name" value="Sensor_HK_TwoCompSys"/>
</dbReference>
<gene>
    <name evidence="12" type="ORF">WJX68_02175</name>
</gene>
<feature type="transmembrane region" description="Helical" evidence="10">
    <location>
        <begin position="363"/>
        <end position="382"/>
    </location>
</feature>
<dbReference type="Pfam" id="PF02518">
    <property type="entry name" value="HATPase_c"/>
    <property type="match status" value="1"/>
</dbReference>
<name>A0ABU8T190_9PSEU</name>
<dbReference type="InterPro" id="IPR003594">
    <property type="entry name" value="HATPase_dom"/>
</dbReference>
<keyword evidence="13" id="KW-1185">Reference proteome</keyword>
<keyword evidence="10" id="KW-0812">Transmembrane</keyword>
<feature type="transmembrane region" description="Helical" evidence="10">
    <location>
        <begin position="330"/>
        <end position="357"/>
    </location>
</feature>
<dbReference type="SMART" id="SM00387">
    <property type="entry name" value="HATPase_c"/>
    <property type="match status" value="1"/>
</dbReference>
<evidence type="ECO:0000256" key="5">
    <source>
        <dbReference type="ARBA" id="ARBA00022741"/>
    </source>
</evidence>
<organism evidence="12 13">
    <name type="scientific">Pseudonocardia spirodelae</name>
    <dbReference type="NCBI Taxonomy" id="3133431"/>
    <lineage>
        <taxon>Bacteria</taxon>
        <taxon>Bacillati</taxon>
        <taxon>Actinomycetota</taxon>
        <taxon>Actinomycetes</taxon>
        <taxon>Pseudonocardiales</taxon>
        <taxon>Pseudonocardiaceae</taxon>
        <taxon>Pseudonocardia</taxon>
    </lineage>
</organism>
<accession>A0ABU8T190</accession>
<dbReference type="Pfam" id="PF07730">
    <property type="entry name" value="HisKA_3"/>
    <property type="match status" value="1"/>
</dbReference>
<feature type="region of interest" description="Disordered" evidence="9">
    <location>
        <begin position="678"/>
        <end position="699"/>
    </location>
</feature>
<feature type="transmembrane region" description="Helical" evidence="10">
    <location>
        <begin position="155"/>
        <end position="175"/>
    </location>
</feature>
<dbReference type="EMBL" id="JBBJUP010000001">
    <property type="protein sequence ID" value="MEJ8277726.1"/>
    <property type="molecule type" value="Genomic_DNA"/>
</dbReference>
<dbReference type="PANTHER" id="PTHR24421">
    <property type="entry name" value="NITRATE/NITRITE SENSOR PROTEIN NARX-RELATED"/>
    <property type="match status" value="1"/>
</dbReference>
<keyword evidence="6 12" id="KW-0418">Kinase</keyword>
<evidence type="ECO:0000256" key="8">
    <source>
        <dbReference type="ARBA" id="ARBA00023012"/>
    </source>
</evidence>
<evidence type="ECO:0000256" key="4">
    <source>
        <dbReference type="ARBA" id="ARBA00022679"/>
    </source>
</evidence>
<dbReference type="Gene3D" id="3.30.565.10">
    <property type="entry name" value="Histidine kinase-like ATPase, C-terminal domain"/>
    <property type="match status" value="1"/>
</dbReference>
<evidence type="ECO:0000313" key="13">
    <source>
        <dbReference type="Proteomes" id="UP001364211"/>
    </source>
</evidence>
<dbReference type="PANTHER" id="PTHR24421:SF10">
    <property type="entry name" value="NITRATE_NITRITE SENSOR PROTEIN NARQ"/>
    <property type="match status" value="1"/>
</dbReference>
<comment type="catalytic activity">
    <reaction evidence="1">
        <text>ATP + protein L-histidine = ADP + protein N-phospho-L-histidine.</text>
        <dbReference type="EC" id="2.7.13.3"/>
    </reaction>
</comment>
<keyword evidence="10" id="KW-0472">Membrane</keyword>
<evidence type="ECO:0000256" key="3">
    <source>
        <dbReference type="ARBA" id="ARBA00022553"/>
    </source>
</evidence>
<reference evidence="12 13" key="1">
    <citation type="submission" date="2024-03" db="EMBL/GenBank/DDBJ databases">
        <title>Draft genome sequence of Pseudonocardia sp. DW16-2.</title>
        <authorList>
            <person name="Duangmal K."/>
        </authorList>
    </citation>
    <scope>NUCLEOTIDE SEQUENCE [LARGE SCALE GENOMIC DNA]</scope>
    <source>
        <strain evidence="12 13">DW16-2</strain>
    </source>
</reference>
<keyword evidence="8" id="KW-0902">Two-component regulatory system</keyword>
<evidence type="ECO:0000313" key="12">
    <source>
        <dbReference type="EMBL" id="MEJ8277726.1"/>
    </source>
</evidence>
<feature type="transmembrane region" description="Helical" evidence="10">
    <location>
        <begin position="58"/>
        <end position="77"/>
    </location>
</feature>
<keyword evidence="5" id="KW-0547">Nucleotide-binding</keyword>
<feature type="transmembrane region" description="Helical" evidence="10">
    <location>
        <begin position="122"/>
        <end position="143"/>
    </location>
</feature>
<evidence type="ECO:0000256" key="2">
    <source>
        <dbReference type="ARBA" id="ARBA00012438"/>
    </source>
</evidence>
<keyword evidence="10" id="KW-1133">Transmembrane helix</keyword>
<feature type="transmembrane region" description="Helical" evidence="10">
    <location>
        <begin position="296"/>
        <end position="318"/>
    </location>
</feature>
<evidence type="ECO:0000256" key="10">
    <source>
        <dbReference type="SAM" id="Phobius"/>
    </source>
</evidence>
<evidence type="ECO:0000256" key="9">
    <source>
        <dbReference type="SAM" id="MobiDB-lite"/>
    </source>
</evidence>
<dbReference type="SUPFAM" id="SSF55874">
    <property type="entry name" value="ATPase domain of HSP90 chaperone/DNA topoisomerase II/histidine kinase"/>
    <property type="match status" value="1"/>
</dbReference>
<keyword evidence="3" id="KW-0597">Phosphoprotein</keyword>